<gene>
    <name evidence="1" type="ORF">SMRZ_LOCUS17215</name>
</gene>
<dbReference type="AlphaFoldDB" id="A0A183MME0"/>
<proteinExistence type="predicted"/>
<dbReference type="PANTHER" id="PTHR33327">
    <property type="entry name" value="ENDONUCLEASE"/>
    <property type="match status" value="1"/>
</dbReference>
<sequence>MFTSDVSEPYETLRRGDLTVRQRLDQLLNNIDLQHGSAANMLQRMREVVGQRIFDDGLLKQLFLSKLPQQVQVVLASFQNNVLDYLSAYADRILEITKSFDSEFFQSKRCLKRARVTLQSYVIHLHVISNFVTTANGHIPCEEALHVGDLPLDHGRRITPAGAGIIISMESLPEIAENPAIFPSQNQLTRKHNSGNFQAGTR</sequence>
<keyword evidence="2" id="KW-1185">Reference proteome</keyword>
<organism evidence="1 2">
    <name type="scientific">Schistosoma margrebowiei</name>
    <dbReference type="NCBI Taxonomy" id="48269"/>
    <lineage>
        <taxon>Eukaryota</taxon>
        <taxon>Metazoa</taxon>
        <taxon>Spiralia</taxon>
        <taxon>Lophotrochozoa</taxon>
        <taxon>Platyhelminthes</taxon>
        <taxon>Trematoda</taxon>
        <taxon>Digenea</taxon>
        <taxon>Strigeidida</taxon>
        <taxon>Schistosomatoidea</taxon>
        <taxon>Schistosomatidae</taxon>
        <taxon>Schistosoma</taxon>
    </lineage>
</organism>
<reference evidence="1 2" key="1">
    <citation type="submission" date="2018-11" db="EMBL/GenBank/DDBJ databases">
        <authorList>
            <consortium name="Pathogen Informatics"/>
        </authorList>
    </citation>
    <scope>NUCLEOTIDE SEQUENCE [LARGE SCALE GENOMIC DNA]</scope>
    <source>
        <strain evidence="1 2">Zambia</strain>
    </source>
</reference>
<dbReference type="EMBL" id="UZAI01017317">
    <property type="protein sequence ID" value="VDP23311.1"/>
    <property type="molecule type" value="Genomic_DNA"/>
</dbReference>
<dbReference type="PANTHER" id="PTHR33327:SF3">
    <property type="entry name" value="RNA-DIRECTED DNA POLYMERASE"/>
    <property type="match status" value="1"/>
</dbReference>
<dbReference type="Proteomes" id="UP000277204">
    <property type="component" value="Unassembled WGS sequence"/>
</dbReference>
<protein>
    <submittedName>
        <fullName evidence="1">Uncharacterized protein</fullName>
    </submittedName>
</protein>
<name>A0A183MME0_9TREM</name>
<accession>A0A183MME0</accession>
<evidence type="ECO:0000313" key="2">
    <source>
        <dbReference type="Proteomes" id="UP000277204"/>
    </source>
</evidence>
<evidence type="ECO:0000313" key="1">
    <source>
        <dbReference type="EMBL" id="VDP23311.1"/>
    </source>
</evidence>